<evidence type="ECO:0000313" key="3">
    <source>
        <dbReference type="EMBL" id="CZS97668.1"/>
    </source>
</evidence>
<dbReference type="Gene3D" id="3.30.70.100">
    <property type="match status" value="1"/>
</dbReference>
<evidence type="ECO:0000313" key="4">
    <source>
        <dbReference type="Proteomes" id="UP000178912"/>
    </source>
</evidence>
<evidence type="ECO:0008006" key="5">
    <source>
        <dbReference type="Google" id="ProtNLM"/>
    </source>
</evidence>
<dbReference type="SUPFAM" id="SSF54909">
    <property type="entry name" value="Dimeric alpha+beta barrel"/>
    <property type="match status" value="1"/>
</dbReference>
<organism evidence="3 4">
    <name type="scientific">Rhynchosporium agropyri</name>
    <dbReference type="NCBI Taxonomy" id="914238"/>
    <lineage>
        <taxon>Eukaryota</taxon>
        <taxon>Fungi</taxon>
        <taxon>Dikarya</taxon>
        <taxon>Ascomycota</taxon>
        <taxon>Pezizomycotina</taxon>
        <taxon>Leotiomycetes</taxon>
        <taxon>Helotiales</taxon>
        <taxon>Ploettnerulaceae</taxon>
        <taxon>Rhynchosporium</taxon>
    </lineage>
</organism>
<gene>
    <name evidence="3" type="ORF">RAG0_06631</name>
</gene>
<keyword evidence="4" id="KW-1185">Reference proteome</keyword>
<name>A0A1E1KHY8_9HELO</name>
<dbReference type="EMBL" id="FJUX01000033">
    <property type="protein sequence ID" value="CZS97668.1"/>
    <property type="molecule type" value="Genomic_DNA"/>
</dbReference>
<dbReference type="AlphaFoldDB" id="A0A1E1KHY8"/>
<protein>
    <recommendedName>
        <fullName evidence="5">EthD domain-containing protein</fullName>
    </recommendedName>
</protein>
<proteinExistence type="inferred from homology"/>
<dbReference type="Proteomes" id="UP000178912">
    <property type="component" value="Unassembled WGS sequence"/>
</dbReference>
<dbReference type="InterPro" id="IPR009799">
    <property type="entry name" value="EthD_dom"/>
</dbReference>
<sequence length="103" mass="11668">MTFILTLLYPKGSKDFDLDYYLNTHMPMVTRAWQNPSDGLRKWQVVKLDPSTGYVTKCILTWDNQESVGKAFGGEDGKKILDDIPNFSETQPERHAGEVVGES</sequence>
<evidence type="ECO:0000256" key="1">
    <source>
        <dbReference type="ARBA" id="ARBA00005986"/>
    </source>
</evidence>
<dbReference type="PANTHER" id="PTHR40260">
    <property type="entry name" value="BLR8190 PROTEIN"/>
    <property type="match status" value="1"/>
</dbReference>
<feature type="region of interest" description="Disordered" evidence="2">
    <location>
        <begin position="82"/>
        <end position="103"/>
    </location>
</feature>
<reference evidence="4" key="1">
    <citation type="submission" date="2016-03" db="EMBL/GenBank/DDBJ databases">
        <authorList>
            <person name="Guldener U."/>
        </authorList>
    </citation>
    <scope>NUCLEOTIDE SEQUENCE [LARGE SCALE GENOMIC DNA]</scope>
    <source>
        <strain evidence="4">04CH-RAC-A.6.1</strain>
    </source>
</reference>
<dbReference type="OrthoDB" id="4892971at2759"/>
<dbReference type="PANTHER" id="PTHR40260:SF2">
    <property type="entry name" value="BLR8190 PROTEIN"/>
    <property type="match status" value="1"/>
</dbReference>
<dbReference type="GO" id="GO:0016491">
    <property type="term" value="F:oxidoreductase activity"/>
    <property type="evidence" value="ECO:0007669"/>
    <property type="project" value="InterPro"/>
</dbReference>
<dbReference type="NCBIfam" id="TIGR02118">
    <property type="entry name" value="EthD family reductase"/>
    <property type="match status" value="1"/>
</dbReference>
<comment type="similarity">
    <text evidence="1">Belongs to the tpcK family.</text>
</comment>
<evidence type="ECO:0000256" key="2">
    <source>
        <dbReference type="SAM" id="MobiDB-lite"/>
    </source>
</evidence>
<dbReference type="InterPro" id="IPR011008">
    <property type="entry name" value="Dimeric_a/b-barrel"/>
</dbReference>
<accession>A0A1E1KHY8</accession>